<organism evidence="11 12">
    <name type="scientific">Allopusillimonas soli</name>
    <dbReference type="NCBI Taxonomy" id="659016"/>
    <lineage>
        <taxon>Bacteria</taxon>
        <taxon>Pseudomonadati</taxon>
        <taxon>Pseudomonadota</taxon>
        <taxon>Betaproteobacteria</taxon>
        <taxon>Burkholderiales</taxon>
        <taxon>Alcaligenaceae</taxon>
        <taxon>Allopusillimonas</taxon>
    </lineage>
</organism>
<dbReference type="PANTHER" id="PTHR38786:SF1">
    <property type="entry name" value="FLAGELLAR FLIJ PROTEIN"/>
    <property type="match status" value="1"/>
</dbReference>
<dbReference type="GO" id="GO:0006935">
    <property type="term" value="P:chemotaxis"/>
    <property type="evidence" value="ECO:0007669"/>
    <property type="project" value="UniProtKB-KW"/>
</dbReference>
<dbReference type="Pfam" id="PF02050">
    <property type="entry name" value="FliJ"/>
    <property type="match status" value="1"/>
</dbReference>
<keyword evidence="11" id="KW-0969">Cilium</keyword>
<dbReference type="PANTHER" id="PTHR38786">
    <property type="entry name" value="FLAGELLAR FLIJ PROTEIN"/>
    <property type="match status" value="1"/>
</dbReference>
<keyword evidence="9" id="KW-0472">Membrane</keyword>
<dbReference type="GO" id="GO:0005886">
    <property type="term" value="C:plasma membrane"/>
    <property type="evidence" value="ECO:0007669"/>
    <property type="project" value="UniProtKB-SubCell"/>
</dbReference>
<evidence type="ECO:0000256" key="9">
    <source>
        <dbReference type="ARBA" id="ARBA00023136"/>
    </source>
</evidence>
<dbReference type="InterPro" id="IPR018006">
    <property type="entry name" value="Flag_FliJ_proteobac"/>
</dbReference>
<keyword evidence="10" id="KW-1006">Bacterial flagellum protein export</keyword>
<evidence type="ECO:0000313" key="11">
    <source>
        <dbReference type="EMBL" id="NYT35508.1"/>
    </source>
</evidence>
<dbReference type="RefSeq" id="WP_129967381.1">
    <property type="nucleotide sequence ID" value="NZ_JACCEW010000001.1"/>
</dbReference>
<dbReference type="InterPro" id="IPR052570">
    <property type="entry name" value="FliJ"/>
</dbReference>
<gene>
    <name evidence="11" type="primary">fliJ</name>
    <name evidence="11" type="ORF">H0A68_01375</name>
</gene>
<evidence type="ECO:0000256" key="5">
    <source>
        <dbReference type="ARBA" id="ARBA00022475"/>
    </source>
</evidence>
<keyword evidence="5" id="KW-1003">Cell membrane</keyword>
<keyword evidence="4" id="KW-0813">Transport</keyword>
<evidence type="ECO:0000256" key="10">
    <source>
        <dbReference type="ARBA" id="ARBA00023225"/>
    </source>
</evidence>
<reference evidence="11 12" key="1">
    <citation type="submission" date="2020-07" db="EMBL/GenBank/DDBJ databases">
        <title>Taxonomic revisions and descriptions of new bacterial species based on genomic comparisons in the high-G+C-content subgroup of the family Alcaligenaceae.</title>
        <authorList>
            <person name="Szabo A."/>
            <person name="Felfoldi T."/>
        </authorList>
    </citation>
    <scope>NUCLEOTIDE SEQUENCE [LARGE SCALE GENOMIC DNA]</scope>
    <source>
        <strain evidence="11 12">DSM 25264</strain>
    </source>
</reference>
<keyword evidence="7" id="KW-1005">Bacterial flagellum biogenesis</keyword>
<dbReference type="NCBIfam" id="TIGR02473">
    <property type="entry name" value="flagell_FliJ"/>
    <property type="match status" value="1"/>
</dbReference>
<keyword evidence="8" id="KW-0653">Protein transport</keyword>
<keyword evidence="12" id="KW-1185">Reference proteome</keyword>
<accession>A0A853F6P2</accession>
<evidence type="ECO:0000256" key="2">
    <source>
        <dbReference type="ARBA" id="ARBA00010004"/>
    </source>
</evidence>
<dbReference type="GO" id="GO:0044781">
    <property type="term" value="P:bacterial-type flagellum organization"/>
    <property type="evidence" value="ECO:0007669"/>
    <property type="project" value="UniProtKB-KW"/>
</dbReference>
<dbReference type="InterPro" id="IPR012823">
    <property type="entry name" value="Flagell_FliJ"/>
</dbReference>
<evidence type="ECO:0000256" key="8">
    <source>
        <dbReference type="ARBA" id="ARBA00022927"/>
    </source>
</evidence>
<comment type="subcellular location">
    <subcellularLocation>
        <location evidence="1">Cell membrane</location>
        <topology evidence="1">Peripheral membrane protein</topology>
        <orientation evidence="1">Cytoplasmic side</orientation>
    </subcellularLocation>
</comment>
<evidence type="ECO:0000256" key="3">
    <source>
        <dbReference type="ARBA" id="ARBA00020392"/>
    </source>
</evidence>
<evidence type="ECO:0000256" key="7">
    <source>
        <dbReference type="ARBA" id="ARBA00022795"/>
    </source>
</evidence>
<evidence type="ECO:0000256" key="4">
    <source>
        <dbReference type="ARBA" id="ARBA00022448"/>
    </source>
</evidence>
<dbReference type="PRINTS" id="PR01004">
    <property type="entry name" value="FLGFLIJ"/>
</dbReference>
<keyword evidence="11" id="KW-0966">Cell projection</keyword>
<dbReference type="PIRSF" id="PIRSF019404">
    <property type="entry name" value="FliJ"/>
    <property type="match status" value="1"/>
</dbReference>
<dbReference type="InterPro" id="IPR053716">
    <property type="entry name" value="Flag_assembly_chemotaxis_eff"/>
</dbReference>
<name>A0A853F6P2_9BURK</name>
<sequence length="150" mass="17511">MINAGTLDTLVDLARQAAEKAGLHLRRLADERLGAEQQLAMLHSYRQDYMLRLQNTIENGVSASNYQNFRRFIDTLDAAILQQNKALAHMEGRIRESQRHWNERQRQLNAYEALATRRQCLVRDRQARAEQRLYDEAAANAYRRHLHPLS</sequence>
<dbReference type="GO" id="GO:0071973">
    <property type="term" value="P:bacterial-type flagellum-dependent cell motility"/>
    <property type="evidence" value="ECO:0007669"/>
    <property type="project" value="InterPro"/>
</dbReference>
<dbReference type="Proteomes" id="UP000580517">
    <property type="component" value="Unassembled WGS sequence"/>
</dbReference>
<keyword evidence="11" id="KW-0282">Flagellum</keyword>
<evidence type="ECO:0000256" key="6">
    <source>
        <dbReference type="ARBA" id="ARBA00022500"/>
    </source>
</evidence>
<dbReference type="GO" id="GO:0015031">
    <property type="term" value="P:protein transport"/>
    <property type="evidence" value="ECO:0007669"/>
    <property type="project" value="UniProtKB-KW"/>
</dbReference>
<protein>
    <recommendedName>
        <fullName evidence="3">Flagellar FliJ protein</fullName>
    </recommendedName>
</protein>
<dbReference type="GO" id="GO:0003774">
    <property type="term" value="F:cytoskeletal motor activity"/>
    <property type="evidence" value="ECO:0007669"/>
    <property type="project" value="InterPro"/>
</dbReference>
<dbReference type="AlphaFoldDB" id="A0A853F6P2"/>
<dbReference type="OrthoDB" id="6465096at2"/>
<proteinExistence type="inferred from homology"/>
<evidence type="ECO:0000256" key="1">
    <source>
        <dbReference type="ARBA" id="ARBA00004413"/>
    </source>
</evidence>
<evidence type="ECO:0000313" key="12">
    <source>
        <dbReference type="Proteomes" id="UP000580517"/>
    </source>
</evidence>
<keyword evidence="6" id="KW-0145">Chemotaxis</keyword>
<dbReference type="Gene3D" id="1.10.287.1700">
    <property type="match status" value="1"/>
</dbReference>
<dbReference type="EMBL" id="JACCEW010000001">
    <property type="protein sequence ID" value="NYT35508.1"/>
    <property type="molecule type" value="Genomic_DNA"/>
</dbReference>
<comment type="similarity">
    <text evidence="2">Belongs to the FliJ family.</text>
</comment>
<dbReference type="GO" id="GO:0009288">
    <property type="term" value="C:bacterial-type flagellum"/>
    <property type="evidence" value="ECO:0007669"/>
    <property type="project" value="InterPro"/>
</dbReference>
<comment type="caution">
    <text evidence="11">The sequence shown here is derived from an EMBL/GenBank/DDBJ whole genome shotgun (WGS) entry which is preliminary data.</text>
</comment>